<dbReference type="EMBL" id="JAAGWB010000013">
    <property type="protein sequence ID" value="NEN50167.1"/>
    <property type="molecule type" value="Genomic_DNA"/>
</dbReference>
<dbReference type="RefSeq" id="WP_163609823.1">
    <property type="nucleotide sequence ID" value="NZ_JAAGWB010000013.1"/>
</dbReference>
<reference evidence="2 4" key="2">
    <citation type="submission" date="2020-02" db="EMBL/GenBank/DDBJ databases">
        <title>The WGS of Modestobacter muralis DSM 100205.</title>
        <authorList>
            <person name="Jiang Z."/>
        </authorList>
    </citation>
    <scope>NUCLEOTIDE SEQUENCE [LARGE SCALE GENOMIC DNA]</scope>
    <source>
        <strain evidence="2 4">DSM 100205</strain>
    </source>
</reference>
<gene>
    <name evidence="2" type="ORF">G3R41_04290</name>
    <name evidence="1" type="ORF">GCU67_04290</name>
</gene>
<evidence type="ECO:0000313" key="2">
    <source>
        <dbReference type="EMBL" id="NEN50167.1"/>
    </source>
</evidence>
<organism evidence="2 4">
    <name type="scientific">Modestobacter muralis</name>
    <dbReference type="NCBI Taxonomy" id="1608614"/>
    <lineage>
        <taxon>Bacteria</taxon>
        <taxon>Bacillati</taxon>
        <taxon>Actinomycetota</taxon>
        <taxon>Actinomycetes</taxon>
        <taxon>Geodermatophilales</taxon>
        <taxon>Geodermatophilaceae</taxon>
        <taxon>Modestobacter</taxon>
    </lineage>
</organism>
<proteinExistence type="predicted"/>
<accession>A0A6P0H398</accession>
<reference evidence="1 3" key="1">
    <citation type="submission" date="2020-01" db="EMBL/GenBank/DDBJ databases">
        <title>the WGS Modestobacter muralis CPCC 204518.</title>
        <authorList>
            <person name="Jiang Z."/>
        </authorList>
    </citation>
    <scope>NUCLEOTIDE SEQUENCE [LARGE SCALE GENOMIC DNA]</scope>
    <source>
        <strain evidence="1 3">DSM 100205</strain>
    </source>
</reference>
<evidence type="ECO:0000313" key="4">
    <source>
        <dbReference type="Proteomes" id="UP000471152"/>
    </source>
</evidence>
<name>A0A6P0H398_9ACTN</name>
<dbReference type="EMBL" id="JAAGWH010000013">
    <property type="protein sequence ID" value="NEK93400.1"/>
    <property type="molecule type" value="Genomic_DNA"/>
</dbReference>
<sequence length="67" mass="7673">MEVVERVVVSPAPPAQPRAPRHDEWAGVLRELTGQIDRGLVYDRELLTVARAVDEVIAALRRRPYRR</sequence>
<keyword evidence="3" id="KW-1185">Reference proteome</keyword>
<dbReference type="AlphaFoldDB" id="A0A6P0H398"/>
<dbReference type="Proteomes" id="UP000468828">
    <property type="component" value="Unassembled WGS sequence"/>
</dbReference>
<dbReference type="Proteomes" id="UP000471152">
    <property type="component" value="Unassembled WGS sequence"/>
</dbReference>
<comment type="caution">
    <text evidence="2">The sequence shown here is derived from an EMBL/GenBank/DDBJ whole genome shotgun (WGS) entry which is preliminary data.</text>
</comment>
<evidence type="ECO:0000313" key="1">
    <source>
        <dbReference type="EMBL" id="NEK93400.1"/>
    </source>
</evidence>
<protein>
    <submittedName>
        <fullName evidence="2">Uncharacterized protein</fullName>
    </submittedName>
</protein>
<evidence type="ECO:0000313" key="3">
    <source>
        <dbReference type="Proteomes" id="UP000468828"/>
    </source>
</evidence>